<gene>
    <name evidence="1" type="ORF">HMPREF1866_00398</name>
</gene>
<sequence length="95" mass="10260">MSESKKNTEVVENEPEAVVQAEKILMYVGPTIVGVASHGTVLNNGLTESLKATIEKEPAIRGLLIPIENAAVALREIDTKTGATYSLYEKVANYK</sequence>
<dbReference type="Proteomes" id="UP000070394">
    <property type="component" value="Unassembled WGS sequence"/>
</dbReference>
<dbReference type="AlphaFoldDB" id="A0A133ZYT9"/>
<keyword evidence="2" id="KW-1185">Reference proteome</keyword>
<organism evidence="1 2">
    <name type="scientific">Lachnoanaerobaculum saburreum</name>
    <dbReference type="NCBI Taxonomy" id="467210"/>
    <lineage>
        <taxon>Bacteria</taxon>
        <taxon>Bacillati</taxon>
        <taxon>Bacillota</taxon>
        <taxon>Clostridia</taxon>
        <taxon>Lachnospirales</taxon>
        <taxon>Lachnospiraceae</taxon>
        <taxon>Lachnoanaerobaculum</taxon>
    </lineage>
</organism>
<protein>
    <submittedName>
        <fullName evidence="1">Uncharacterized protein</fullName>
    </submittedName>
</protein>
<accession>A0A133ZYT9</accession>
<reference evidence="2" key="1">
    <citation type="submission" date="2016-01" db="EMBL/GenBank/DDBJ databases">
        <authorList>
            <person name="Mitreva M."/>
            <person name="Pepin K.H."/>
            <person name="Mihindukulasuriya K.A."/>
            <person name="Fulton R."/>
            <person name="Fronick C."/>
            <person name="O'Laughlin M."/>
            <person name="Miner T."/>
            <person name="Herter B."/>
            <person name="Rosa B.A."/>
            <person name="Cordes M."/>
            <person name="Tomlinson C."/>
            <person name="Wollam A."/>
            <person name="Palsikar V.B."/>
            <person name="Mardis E.R."/>
            <person name="Wilson R.K."/>
        </authorList>
    </citation>
    <scope>NUCLEOTIDE SEQUENCE [LARGE SCALE GENOMIC DNA]</scope>
    <source>
        <strain evidence="2">DNF00896</strain>
    </source>
</reference>
<dbReference type="EMBL" id="LSDA01000011">
    <property type="protein sequence ID" value="KXB60617.1"/>
    <property type="molecule type" value="Genomic_DNA"/>
</dbReference>
<comment type="caution">
    <text evidence="1">The sequence shown here is derived from an EMBL/GenBank/DDBJ whole genome shotgun (WGS) entry which is preliminary data.</text>
</comment>
<evidence type="ECO:0000313" key="1">
    <source>
        <dbReference type="EMBL" id="KXB60617.1"/>
    </source>
</evidence>
<evidence type="ECO:0000313" key="2">
    <source>
        <dbReference type="Proteomes" id="UP000070394"/>
    </source>
</evidence>
<dbReference type="STRING" id="467210.HMPREF1866_00398"/>
<dbReference type="OrthoDB" id="1957590at2"/>
<proteinExistence type="predicted"/>
<dbReference type="PATRIC" id="fig|467210.3.peg.393"/>
<name>A0A133ZYT9_9FIRM</name>
<dbReference type="RefSeq" id="WP_060930365.1">
    <property type="nucleotide sequence ID" value="NZ_KQ959775.1"/>
</dbReference>